<keyword evidence="2" id="KW-0472">Membrane</keyword>
<dbReference type="InParanoid" id="F4S373"/>
<keyword evidence="3" id="KW-0732">Signal</keyword>
<feature type="signal peptide" evidence="3">
    <location>
        <begin position="1"/>
        <end position="26"/>
    </location>
</feature>
<proteinExistence type="predicted"/>
<dbReference type="OrthoDB" id="10590314at2759"/>
<dbReference type="AlphaFoldDB" id="F4S373"/>
<name>F4S373_MELLP</name>
<dbReference type="HOGENOM" id="CLU_1525502_0_0_1"/>
<accession>F4S373</accession>
<keyword evidence="5" id="KW-1185">Reference proteome</keyword>
<keyword evidence="2" id="KW-0812">Transmembrane</keyword>
<protein>
    <recommendedName>
        <fullName evidence="6">Secreted protein</fullName>
    </recommendedName>
</protein>
<keyword evidence="2" id="KW-1133">Transmembrane helix</keyword>
<dbReference type="VEuPathDB" id="FungiDB:MELLADRAFT_79130"/>
<evidence type="ECO:0000313" key="4">
    <source>
        <dbReference type="EMBL" id="EGG00958.1"/>
    </source>
</evidence>
<reference evidence="5" key="1">
    <citation type="journal article" date="2011" name="Proc. Natl. Acad. Sci. U.S.A.">
        <title>Obligate biotrophy features unraveled by the genomic analysis of rust fungi.</title>
        <authorList>
            <person name="Duplessis S."/>
            <person name="Cuomo C.A."/>
            <person name="Lin Y.-C."/>
            <person name="Aerts A."/>
            <person name="Tisserant E."/>
            <person name="Veneault-Fourrey C."/>
            <person name="Joly D.L."/>
            <person name="Hacquard S."/>
            <person name="Amselem J."/>
            <person name="Cantarel B.L."/>
            <person name="Chiu R."/>
            <person name="Coutinho P.M."/>
            <person name="Feau N."/>
            <person name="Field M."/>
            <person name="Frey P."/>
            <person name="Gelhaye E."/>
            <person name="Goldberg J."/>
            <person name="Grabherr M.G."/>
            <person name="Kodira C.D."/>
            <person name="Kohler A."/>
            <person name="Kuees U."/>
            <person name="Lindquist E.A."/>
            <person name="Lucas S.M."/>
            <person name="Mago R."/>
            <person name="Mauceli E."/>
            <person name="Morin E."/>
            <person name="Murat C."/>
            <person name="Pangilinan J.L."/>
            <person name="Park R."/>
            <person name="Pearson M."/>
            <person name="Quesneville H."/>
            <person name="Rouhier N."/>
            <person name="Sakthikumar S."/>
            <person name="Salamov A.A."/>
            <person name="Schmutz J."/>
            <person name="Selles B."/>
            <person name="Shapiro H."/>
            <person name="Tanguay P."/>
            <person name="Tuskan G.A."/>
            <person name="Henrissat B."/>
            <person name="Van de Peer Y."/>
            <person name="Rouze P."/>
            <person name="Ellis J.G."/>
            <person name="Dodds P.N."/>
            <person name="Schein J.E."/>
            <person name="Zhong S."/>
            <person name="Hamelin R.C."/>
            <person name="Grigoriev I.V."/>
            <person name="Szabo L.J."/>
            <person name="Martin F."/>
        </authorList>
    </citation>
    <scope>NUCLEOTIDE SEQUENCE [LARGE SCALE GENOMIC DNA]</scope>
    <source>
        <strain evidence="5">98AG31 / pathotype 3-4-7</strain>
    </source>
</reference>
<dbReference type="EMBL" id="GL883142">
    <property type="protein sequence ID" value="EGG00958.1"/>
    <property type="molecule type" value="Genomic_DNA"/>
</dbReference>
<evidence type="ECO:0000256" key="3">
    <source>
        <dbReference type="SAM" id="SignalP"/>
    </source>
</evidence>
<feature type="region of interest" description="Disordered" evidence="1">
    <location>
        <begin position="92"/>
        <end position="176"/>
    </location>
</feature>
<evidence type="ECO:0000256" key="2">
    <source>
        <dbReference type="SAM" id="Phobius"/>
    </source>
</evidence>
<feature type="compositionally biased region" description="Pro residues" evidence="1">
    <location>
        <begin position="93"/>
        <end position="109"/>
    </location>
</feature>
<sequence length="176" mass="18966">MHNRSIHLLSLNLGFLLFLLPTETEARQCYYYTDALGRQRRRCTGVLGGGIAGIVIGSLVLTALVFLLFRFINNRRNARSALPVVNQGYHGAAPPPQMGQPHFAPPNFPPQAQYPSYGGGPPPGNEYGGQYQPPPGPPPGNENGNQYQPPPGPPPGEKYEHNPSGIQMPAAAATHH</sequence>
<gene>
    <name evidence="4" type="ORF">MELLADRAFT_79130</name>
</gene>
<feature type="chain" id="PRO_5003321961" description="Secreted protein" evidence="3">
    <location>
        <begin position="27"/>
        <end position="176"/>
    </location>
</feature>
<dbReference type="KEGG" id="mlr:MELLADRAFT_79130"/>
<dbReference type="RefSeq" id="XP_007415806.1">
    <property type="nucleotide sequence ID" value="XM_007415744.1"/>
</dbReference>
<evidence type="ECO:0000256" key="1">
    <source>
        <dbReference type="SAM" id="MobiDB-lite"/>
    </source>
</evidence>
<dbReference type="Proteomes" id="UP000001072">
    <property type="component" value="Unassembled WGS sequence"/>
</dbReference>
<evidence type="ECO:0008006" key="6">
    <source>
        <dbReference type="Google" id="ProtNLM"/>
    </source>
</evidence>
<dbReference type="STRING" id="747676.F4S373"/>
<dbReference type="eggNOG" id="ENOG502SCEF">
    <property type="taxonomic scope" value="Eukaryota"/>
</dbReference>
<dbReference type="GeneID" id="18933220"/>
<organism evidence="5">
    <name type="scientific">Melampsora larici-populina (strain 98AG31 / pathotype 3-4-7)</name>
    <name type="common">Poplar leaf rust fungus</name>
    <dbReference type="NCBI Taxonomy" id="747676"/>
    <lineage>
        <taxon>Eukaryota</taxon>
        <taxon>Fungi</taxon>
        <taxon>Dikarya</taxon>
        <taxon>Basidiomycota</taxon>
        <taxon>Pucciniomycotina</taxon>
        <taxon>Pucciniomycetes</taxon>
        <taxon>Pucciniales</taxon>
        <taxon>Melampsoraceae</taxon>
        <taxon>Melampsora</taxon>
    </lineage>
</organism>
<evidence type="ECO:0000313" key="5">
    <source>
        <dbReference type="Proteomes" id="UP000001072"/>
    </source>
</evidence>
<feature type="transmembrane region" description="Helical" evidence="2">
    <location>
        <begin position="50"/>
        <end position="69"/>
    </location>
</feature>